<accession>A0ABU3CE05</accession>
<keyword evidence="7" id="KW-0472">Membrane</keyword>
<comment type="caution">
    <text evidence="9">The sequence shown here is derived from an EMBL/GenBank/DDBJ whole genome shotgun (WGS) entry which is preliminary data.</text>
</comment>
<keyword evidence="6" id="KW-1133">Transmembrane helix</keyword>
<evidence type="ECO:0000256" key="5">
    <source>
        <dbReference type="ARBA" id="ARBA00022692"/>
    </source>
</evidence>
<dbReference type="Proteomes" id="UP001262889">
    <property type="component" value="Unassembled WGS sequence"/>
</dbReference>
<evidence type="ECO:0000313" key="9">
    <source>
        <dbReference type="EMBL" id="MDT0644582.1"/>
    </source>
</evidence>
<gene>
    <name evidence="9" type="ORF">RM553_17205</name>
</gene>
<dbReference type="Pfam" id="PF00777">
    <property type="entry name" value="Glyco_transf_29"/>
    <property type="match status" value="1"/>
</dbReference>
<reference evidence="9 10" key="1">
    <citation type="submission" date="2023-09" db="EMBL/GenBank/DDBJ databases">
        <authorList>
            <person name="Rey-Velasco X."/>
        </authorList>
    </citation>
    <scope>NUCLEOTIDE SEQUENCE [LARGE SCALE GENOMIC DNA]</scope>
    <source>
        <strain evidence="9 10">F363</strain>
    </source>
</reference>
<name>A0ABU3CE05_9FLAO</name>
<evidence type="ECO:0000313" key="10">
    <source>
        <dbReference type="Proteomes" id="UP001262889"/>
    </source>
</evidence>
<dbReference type="EC" id="2.4.-.-" evidence="9"/>
<protein>
    <submittedName>
        <fullName evidence="9">Glycosyltransferase family 29 protein</fullName>
        <ecNumber evidence="9">2.4.-.-</ecNumber>
    </submittedName>
</protein>
<dbReference type="InterPro" id="IPR038578">
    <property type="entry name" value="GT29-like_sf"/>
</dbReference>
<proteinExistence type="predicted"/>
<evidence type="ECO:0000256" key="2">
    <source>
        <dbReference type="ARBA" id="ARBA00004308"/>
    </source>
</evidence>
<dbReference type="InterPro" id="IPR001675">
    <property type="entry name" value="Glyco_trans_29"/>
</dbReference>
<evidence type="ECO:0000256" key="4">
    <source>
        <dbReference type="ARBA" id="ARBA00022679"/>
    </source>
</evidence>
<keyword evidence="5" id="KW-0812">Transmembrane</keyword>
<evidence type="ECO:0000256" key="1">
    <source>
        <dbReference type="ARBA" id="ARBA00004167"/>
    </source>
</evidence>
<keyword evidence="4 9" id="KW-0808">Transferase</keyword>
<keyword evidence="10" id="KW-1185">Reference proteome</keyword>
<evidence type="ECO:0000256" key="6">
    <source>
        <dbReference type="ARBA" id="ARBA00022989"/>
    </source>
</evidence>
<evidence type="ECO:0000256" key="3">
    <source>
        <dbReference type="ARBA" id="ARBA00022676"/>
    </source>
</evidence>
<keyword evidence="8" id="KW-0325">Glycoprotein</keyword>
<sequence>MKLQRNLHALYLMLSSLKTFYPEEELKGKRVAIVGAADSVFKEKNGSYIDSHDVVVRINKSPHTWKKEQNEYLGSKFTILYHSFFENEFSGGGKINWEMFRRMGIQKVINPNPTRAGMLAHLNYYKRHLSGEKTYMLKRENYNFFQKKLKNFIPTVGYAALGSILQAECKEIFITGFTFFKTPYAKNYRPDLEEMQANKKHINRQGIHNPDLELKSFKHDLQMTKCKKLILDSRLQKIMEGERI</sequence>
<keyword evidence="3 9" id="KW-0328">Glycosyltransferase</keyword>
<comment type="subcellular location">
    <subcellularLocation>
        <location evidence="2">Endomembrane system</location>
    </subcellularLocation>
    <subcellularLocation>
        <location evidence="1">Membrane</location>
        <topology evidence="1">Single-pass membrane protein</topology>
    </subcellularLocation>
</comment>
<evidence type="ECO:0000256" key="8">
    <source>
        <dbReference type="ARBA" id="ARBA00023180"/>
    </source>
</evidence>
<organism evidence="9 10">
    <name type="scientific">Autumnicola tepida</name>
    <dbReference type="NCBI Taxonomy" id="3075595"/>
    <lineage>
        <taxon>Bacteria</taxon>
        <taxon>Pseudomonadati</taxon>
        <taxon>Bacteroidota</taxon>
        <taxon>Flavobacteriia</taxon>
        <taxon>Flavobacteriales</taxon>
        <taxon>Flavobacteriaceae</taxon>
        <taxon>Autumnicola</taxon>
    </lineage>
</organism>
<evidence type="ECO:0000256" key="7">
    <source>
        <dbReference type="ARBA" id="ARBA00023136"/>
    </source>
</evidence>
<dbReference type="EMBL" id="JAVRHQ010000029">
    <property type="protein sequence ID" value="MDT0644582.1"/>
    <property type="molecule type" value="Genomic_DNA"/>
</dbReference>
<dbReference type="Gene3D" id="3.90.1480.20">
    <property type="entry name" value="Glycosyl transferase family 29"/>
    <property type="match status" value="1"/>
</dbReference>
<dbReference type="GO" id="GO:0016757">
    <property type="term" value="F:glycosyltransferase activity"/>
    <property type="evidence" value="ECO:0007669"/>
    <property type="project" value="UniProtKB-KW"/>
</dbReference>
<dbReference type="RefSeq" id="WP_311536199.1">
    <property type="nucleotide sequence ID" value="NZ_JAVRHQ010000029.1"/>
</dbReference>